<sequence>MLILILGLIFGIVLLILVGRSVKKNSRERLRYGDRLIKITEIIKILLLFVTALYVIAFIIVIIKTWMV</sequence>
<evidence type="ECO:0000313" key="2">
    <source>
        <dbReference type="EMBL" id="MBC6000291.1"/>
    </source>
</evidence>
<proteinExistence type="predicted"/>
<keyword evidence="1" id="KW-0812">Transmembrane</keyword>
<organism evidence="2 3">
    <name type="scientific">Lentihominibacter faecis</name>
    <dbReference type="NCBI Taxonomy" id="2764712"/>
    <lineage>
        <taxon>Bacteria</taxon>
        <taxon>Bacillati</taxon>
        <taxon>Bacillota</taxon>
        <taxon>Clostridia</taxon>
        <taxon>Peptostreptococcales</taxon>
        <taxon>Anaerovoracaceae</taxon>
        <taxon>Lentihominibacter</taxon>
    </lineage>
</organism>
<protein>
    <submittedName>
        <fullName evidence="2">Uncharacterized protein</fullName>
    </submittedName>
</protein>
<keyword evidence="1" id="KW-0472">Membrane</keyword>
<comment type="caution">
    <text evidence="2">The sequence shown here is derived from an EMBL/GenBank/DDBJ whole genome shotgun (WGS) entry which is preliminary data.</text>
</comment>
<dbReference type="Proteomes" id="UP000644115">
    <property type="component" value="Unassembled WGS sequence"/>
</dbReference>
<evidence type="ECO:0000256" key="1">
    <source>
        <dbReference type="SAM" id="Phobius"/>
    </source>
</evidence>
<reference evidence="2" key="1">
    <citation type="submission" date="2020-08" db="EMBL/GenBank/DDBJ databases">
        <authorList>
            <person name="Liu C."/>
            <person name="Sun Q."/>
        </authorList>
    </citation>
    <scope>NUCLEOTIDE SEQUENCE</scope>
    <source>
        <strain evidence="2">BX16</strain>
    </source>
</reference>
<dbReference type="AlphaFoldDB" id="A0A923NDM8"/>
<accession>A0A923NDM8</accession>
<keyword evidence="3" id="KW-1185">Reference proteome</keyword>
<evidence type="ECO:0000313" key="3">
    <source>
        <dbReference type="Proteomes" id="UP000644115"/>
    </source>
</evidence>
<feature type="transmembrane region" description="Helical" evidence="1">
    <location>
        <begin position="6"/>
        <end position="22"/>
    </location>
</feature>
<dbReference type="EMBL" id="JACRWC010000114">
    <property type="protein sequence ID" value="MBC6000291.1"/>
    <property type="molecule type" value="Genomic_DNA"/>
</dbReference>
<feature type="transmembrane region" description="Helical" evidence="1">
    <location>
        <begin position="42"/>
        <end position="63"/>
    </location>
</feature>
<name>A0A923NDM8_9FIRM</name>
<keyword evidence="1" id="KW-1133">Transmembrane helix</keyword>
<gene>
    <name evidence="2" type="ORF">H8876_09795</name>
</gene>
<dbReference type="RefSeq" id="WP_177264884.1">
    <property type="nucleotide sequence ID" value="NZ_JACRWC010000114.1"/>
</dbReference>